<dbReference type="PROSITE" id="PS00028">
    <property type="entry name" value="ZINC_FINGER_C2H2_1"/>
    <property type="match status" value="1"/>
</dbReference>
<protein>
    <recommendedName>
        <fullName evidence="2">C2H2-type domain-containing protein</fullName>
    </recommendedName>
</protein>
<dbReference type="SMART" id="SM00355">
    <property type="entry name" value="ZnF_C2H2"/>
    <property type="match status" value="2"/>
</dbReference>
<name>A0A4V1Q1K0_9AGAR</name>
<dbReference type="EMBL" id="SDEE01001558">
    <property type="protein sequence ID" value="RXW11858.1"/>
    <property type="molecule type" value="Genomic_DNA"/>
</dbReference>
<accession>A0A4V1Q1K0</accession>
<keyword evidence="1" id="KW-0479">Metal-binding</keyword>
<keyword evidence="1" id="KW-0863">Zinc-finger</keyword>
<dbReference type="OrthoDB" id="6077919at2759"/>
<evidence type="ECO:0000313" key="4">
    <source>
        <dbReference type="Proteomes" id="UP000290288"/>
    </source>
</evidence>
<keyword evidence="1" id="KW-0862">Zinc</keyword>
<proteinExistence type="predicted"/>
<dbReference type="Gene3D" id="3.30.160.60">
    <property type="entry name" value="Classic Zinc Finger"/>
    <property type="match status" value="1"/>
</dbReference>
<organism evidence="3 4">
    <name type="scientific">Candolleomyces aberdarensis</name>
    <dbReference type="NCBI Taxonomy" id="2316362"/>
    <lineage>
        <taxon>Eukaryota</taxon>
        <taxon>Fungi</taxon>
        <taxon>Dikarya</taxon>
        <taxon>Basidiomycota</taxon>
        <taxon>Agaricomycotina</taxon>
        <taxon>Agaricomycetes</taxon>
        <taxon>Agaricomycetidae</taxon>
        <taxon>Agaricales</taxon>
        <taxon>Agaricineae</taxon>
        <taxon>Psathyrellaceae</taxon>
        <taxon>Candolleomyces</taxon>
    </lineage>
</organism>
<evidence type="ECO:0000256" key="1">
    <source>
        <dbReference type="PROSITE-ProRule" id="PRU00042"/>
    </source>
</evidence>
<dbReference type="Pfam" id="PF00096">
    <property type="entry name" value="zf-C2H2"/>
    <property type="match status" value="1"/>
</dbReference>
<dbReference type="AlphaFoldDB" id="A0A4V1Q1K0"/>
<gene>
    <name evidence="3" type="ORF">EST38_g13997</name>
</gene>
<evidence type="ECO:0000259" key="2">
    <source>
        <dbReference type="PROSITE" id="PS50157"/>
    </source>
</evidence>
<dbReference type="InterPro" id="IPR013087">
    <property type="entry name" value="Znf_C2H2_type"/>
</dbReference>
<dbReference type="Proteomes" id="UP000290288">
    <property type="component" value="Unassembled WGS sequence"/>
</dbReference>
<dbReference type="SUPFAM" id="SSF57667">
    <property type="entry name" value="beta-beta-alpha zinc fingers"/>
    <property type="match status" value="1"/>
</dbReference>
<feature type="domain" description="C2H2-type" evidence="2">
    <location>
        <begin position="74"/>
        <end position="105"/>
    </location>
</feature>
<comment type="caution">
    <text evidence="3">The sequence shown here is derived from an EMBL/GenBank/DDBJ whole genome shotgun (WGS) entry which is preliminary data.</text>
</comment>
<dbReference type="GO" id="GO:0008270">
    <property type="term" value="F:zinc ion binding"/>
    <property type="evidence" value="ECO:0007669"/>
    <property type="project" value="UniProtKB-KW"/>
</dbReference>
<feature type="non-terminal residue" evidence="3">
    <location>
        <position position="1"/>
    </location>
</feature>
<keyword evidence="4" id="KW-1185">Reference proteome</keyword>
<dbReference type="InterPro" id="IPR036236">
    <property type="entry name" value="Znf_C2H2_sf"/>
</dbReference>
<dbReference type="PROSITE" id="PS50157">
    <property type="entry name" value="ZINC_FINGER_C2H2_2"/>
    <property type="match status" value="1"/>
</dbReference>
<sequence length="176" mass="19984">ALARHIDAQGCTAFITRRQFNGIAYDLNQFGDGKQYSVIDPDINPRTTGISRDAVYFTLKEAGRKVSNEEDDFWTCTYRGCGAKFNVKDRLKAHLKSPTHEARMYRCPGCDKHFPDLGSACSHIEQDLPGCNLNNVKDVIREAHELIIAVTKKKDPRAREHPRAFAKLKLLNLRPR</sequence>
<reference evidence="3 4" key="1">
    <citation type="submission" date="2019-01" db="EMBL/GenBank/DDBJ databases">
        <title>Draft genome sequence of Psathyrella aberdarensis IHI B618.</title>
        <authorList>
            <person name="Buettner E."/>
            <person name="Kellner H."/>
        </authorList>
    </citation>
    <scope>NUCLEOTIDE SEQUENCE [LARGE SCALE GENOMIC DNA]</scope>
    <source>
        <strain evidence="3 4">IHI B618</strain>
    </source>
</reference>
<evidence type="ECO:0000313" key="3">
    <source>
        <dbReference type="EMBL" id="RXW11858.1"/>
    </source>
</evidence>